<reference evidence="1" key="1">
    <citation type="submission" date="2022-05" db="EMBL/GenBank/DDBJ databases">
        <title>Comparative Genomics of Spacecraft Associated Microbes.</title>
        <authorList>
            <person name="Tran M.T."/>
            <person name="Wright A."/>
            <person name="Seuylemezian A."/>
            <person name="Eisen J."/>
            <person name="Coil D."/>
        </authorList>
    </citation>
    <scope>NUCLEOTIDE SEQUENCE</scope>
    <source>
        <strain evidence="1">FAIRING 10M-2.2</strain>
    </source>
</reference>
<dbReference type="Proteomes" id="UP001202289">
    <property type="component" value="Unassembled WGS sequence"/>
</dbReference>
<name>A0ACC6A7M6_9BACI</name>
<gene>
    <name evidence="1" type="ORF">M3215_12585</name>
</gene>
<evidence type="ECO:0000313" key="1">
    <source>
        <dbReference type="EMBL" id="MCM3736638.1"/>
    </source>
</evidence>
<organism evidence="1 2">
    <name type="scientific">Bacillus cytotoxicus</name>
    <dbReference type="NCBI Taxonomy" id="580165"/>
    <lineage>
        <taxon>Bacteria</taxon>
        <taxon>Bacillati</taxon>
        <taxon>Bacillota</taxon>
        <taxon>Bacilli</taxon>
        <taxon>Bacillales</taxon>
        <taxon>Bacillaceae</taxon>
        <taxon>Bacillus</taxon>
        <taxon>Bacillus cereus group</taxon>
    </lineage>
</organism>
<keyword evidence="2" id="KW-1185">Reference proteome</keyword>
<accession>A0ACC6A7M6</accession>
<comment type="caution">
    <text evidence="1">The sequence shown here is derived from an EMBL/GenBank/DDBJ whole genome shotgun (WGS) entry which is preliminary data.</text>
</comment>
<proteinExistence type="predicted"/>
<sequence length="237" mass="26868">MEINRVTIGQKTLEPLQQPSNFTEKEVTIGQQKHIVSFAIDHHIVTKGDQIGILLSSVQDGEVALGNISNELKSVLQLLQQLSMVLEEKDGQSEQMYQEILNKVQELVKHVHVRQIPLLDGTYDFIELPLLFLQHGKQVTIPLLDVTALVHMLRQDPSKIEMVMQAITNYIAKVPNESTAVDAASIFSKERDVSMWRALAEMSMSQFPQQVKQLVGQHKWSITGFFLVIWLICICIK</sequence>
<dbReference type="EMBL" id="JAMBOP010000013">
    <property type="protein sequence ID" value="MCM3736638.1"/>
    <property type="molecule type" value="Genomic_DNA"/>
</dbReference>
<protein>
    <submittedName>
        <fullName evidence="1">Uncharacterized protein</fullName>
    </submittedName>
</protein>
<evidence type="ECO:0000313" key="2">
    <source>
        <dbReference type="Proteomes" id="UP001202289"/>
    </source>
</evidence>